<dbReference type="EMBL" id="SBJO01000008">
    <property type="protein sequence ID" value="KAF9764812.1"/>
    <property type="molecule type" value="Genomic_DNA"/>
</dbReference>
<dbReference type="CDD" id="cd04458">
    <property type="entry name" value="CSP_CDS"/>
    <property type="match status" value="1"/>
</dbReference>
<dbReference type="Gene3D" id="2.40.50.140">
    <property type="entry name" value="Nucleic acid-binding proteins"/>
    <property type="match status" value="1"/>
</dbReference>
<proteinExistence type="predicted"/>
<evidence type="ECO:0000313" key="3">
    <source>
        <dbReference type="Proteomes" id="UP000740883"/>
    </source>
</evidence>
<dbReference type="PROSITE" id="PS00352">
    <property type="entry name" value="CSD_1"/>
    <property type="match status" value="1"/>
</dbReference>
<dbReference type="Proteomes" id="UP000740883">
    <property type="component" value="Unassembled WGS sequence"/>
</dbReference>
<keyword evidence="3" id="KW-1185">Reference proteome</keyword>
<dbReference type="InterPro" id="IPR012340">
    <property type="entry name" value="NA-bd_OB-fold"/>
</dbReference>
<dbReference type="OrthoDB" id="422005at2759"/>
<evidence type="ECO:0000259" key="1">
    <source>
        <dbReference type="PROSITE" id="PS51857"/>
    </source>
</evidence>
<dbReference type="InterPro" id="IPR002059">
    <property type="entry name" value="CSP_DNA-bd"/>
</dbReference>
<dbReference type="AlphaFoldDB" id="A0A9P6KZR3"/>
<name>A0A9P6KZR3_9MICR</name>
<comment type="caution">
    <text evidence="2">The sequence shown here is derived from an EMBL/GenBank/DDBJ whole genome shotgun (WGS) entry which is preliminary data.</text>
</comment>
<organism evidence="2 3">
    <name type="scientific">Nosema granulosis</name>
    <dbReference type="NCBI Taxonomy" id="83296"/>
    <lineage>
        <taxon>Eukaryota</taxon>
        <taxon>Fungi</taxon>
        <taxon>Fungi incertae sedis</taxon>
        <taxon>Microsporidia</taxon>
        <taxon>Nosematidae</taxon>
        <taxon>Nosema</taxon>
    </lineage>
</organism>
<evidence type="ECO:0000313" key="2">
    <source>
        <dbReference type="EMBL" id="KAF9764812.1"/>
    </source>
</evidence>
<accession>A0A9P6KZR3</accession>
<dbReference type="SUPFAM" id="SSF50249">
    <property type="entry name" value="Nucleic acid-binding proteins"/>
    <property type="match status" value="1"/>
</dbReference>
<feature type="domain" description="CSD" evidence="1">
    <location>
        <begin position="13"/>
        <end position="79"/>
    </location>
</feature>
<dbReference type="InterPro" id="IPR019844">
    <property type="entry name" value="CSD_CS"/>
</dbReference>
<sequence length="117" mass="13868">MTQANICSETSRKYLGKIKFFCKRRGYGFIVSDSIEEDIFFHFSSMIDKQEEVYLKPELFLMFDIFKGPRGLHAKNIIYLEGRSSKLDMKTHYKKFIHFLGDIINEEIKNKKSNNKI</sequence>
<dbReference type="GO" id="GO:0003676">
    <property type="term" value="F:nucleic acid binding"/>
    <property type="evidence" value="ECO:0007669"/>
    <property type="project" value="InterPro"/>
</dbReference>
<dbReference type="PROSITE" id="PS51857">
    <property type="entry name" value="CSD_2"/>
    <property type="match status" value="1"/>
</dbReference>
<reference evidence="2 3" key="1">
    <citation type="journal article" date="2020" name="Genome Biol. Evol.">
        <title>Comparative genomics of strictly vertically transmitted, feminizing microsporidia endosymbionts of amphipod crustaceans.</title>
        <authorList>
            <person name="Cormier A."/>
            <person name="Chebbi M.A."/>
            <person name="Giraud I."/>
            <person name="Wattier R."/>
            <person name="Teixeira M."/>
            <person name="Gilbert C."/>
            <person name="Rigaud T."/>
            <person name="Cordaux R."/>
        </authorList>
    </citation>
    <scope>NUCLEOTIDE SEQUENCE [LARGE SCALE GENOMIC DNA]</scope>
    <source>
        <strain evidence="2 3">Ou3-Ou53</strain>
    </source>
</reference>
<dbReference type="Pfam" id="PF00313">
    <property type="entry name" value="CSD"/>
    <property type="match status" value="1"/>
</dbReference>
<protein>
    <submittedName>
        <fullName evidence="2">Cold shock-like protein CspD</fullName>
    </submittedName>
</protein>
<dbReference type="PRINTS" id="PR00050">
    <property type="entry name" value="COLDSHOCK"/>
</dbReference>
<gene>
    <name evidence="2" type="primary">cspD</name>
    <name evidence="2" type="ORF">NGRA_0253</name>
</gene>